<dbReference type="AlphaFoldDB" id="A0A4Q0YFZ4"/>
<feature type="transmembrane region" description="Helical" evidence="1">
    <location>
        <begin position="167"/>
        <end position="189"/>
    </location>
</feature>
<protein>
    <submittedName>
        <fullName evidence="2">Uncharacterized protein</fullName>
    </submittedName>
</protein>
<name>A0A4Q0YFZ4_9BACT</name>
<dbReference type="RefSeq" id="WP_128978545.1">
    <property type="nucleotide sequence ID" value="NZ_PDKJ01000002.1"/>
</dbReference>
<comment type="caution">
    <text evidence="2">The sequence shown here is derived from an EMBL/GenBank/DDBJ whole genome shotgun (WGS) entry which is preliminary data.</text>
</comment>
<evidence type="ECO:0000313" key="2">
    <source>
        <dbReference type="EMBL" id="RXJ69497.1"/>
    </source>
</evidence>
<evidence type="ECO:0000313" key="3">
    <source>
        <dbReference type="Proteomes" id="UP000290172"/>
    </source>
</evidence>
<keyword evidence="1" id="KW-0812">Transmembrane</keyword>
<keyword evidence="1" id="KW-1133">Transmembrane helix</keyword>
<organism evidence="2 3">
    <name type="scientific">Halarcobacter ebronensis</name>
    <dbReference type="NCBI Taxonomy" id="1462615"/>
    <lineage>
        <taxon>Bacteria</taxon>
        <taxon>Pseudomonadati</taxon>
        <taxon>Campylobacterota</taxon>
        <taxon>Epsilonproteobacteria</taxon>
        <taxon>Campylobacterales</taxon>
        <taxon>Arcobacteraceae</taxon>
        <taxon>Halarcobacter</taxon>
    </lineage>
</organism>
<feature type="transmembrane region" description="Helical" evidence="1">
    <location>
        <begin position="92"/>
        <end position="111"/>
    </location>
</feature>
<feature type="transmembrane region" description="Helical" evidence="1">
    <location>
        <begin position="63"/>
        <end position="80"/>
    </location>
</feature>
<sequence length="212" mass="25457">MRNRFKNIPFIHDIEDIEPPKELEKINKSTILYIFIIRYILPIIFLVILINSSGNLFLAYSDVWWYGHCWGIILSLFFVMKVKINISNIYKLGIITLTCWIALRFNINISYISIDRFILSLFNHFFLYLIFFWLFIQIFIKRNFTFYKLEQGFWIKSKKPIKLTHKILTWLLVTIALSFATICFIAGLINSTMKYEMAHKMVHKYEKINKSK</sequence>
<feature type="transmembrane region" description="Helical" evidence="1">
    <location>
        <begin position="31"/>
        <end position="51"/>
    </location>
</feature>
<accession>A0A4Q0YFZ4</accession>
<feature type="transmembrane region" description="Helical" evidence="1">
    <location>
        <begin position="117"/>
        <end position="140"/>
    </location>
</feature>
<evidence type="ECO:0000256" key="1">
    <source>
        <dbReference type="SAM" id="Phobius"/>
    </source>
</evidence>
<reference evidence="2 3" key="1">
    <citation type="submission" date="2017-10" db="EMBL/GenBank/DDBJ databases">
        <title>Genomics of the genus Arcobacter.</title>
        <authorList>
            <person name="Perez-Cataluna A."/>
            <person name="Figueras M.J."/>
        </authorList>
    </citation>
    <scope>NUCLEOTIDE SEQUENCE [LARGE SCALE GENOMIC DNA]</scope>
    <source>
        <strain evidence="2 3">CECT 8993</strain>
    </source>
</reference>
<gene>
    <name evidence="2" type="ORF">CRV08_01995</name>
</gene>
<dbReference type="Proteomes" id="UP000290172">
    <property type="component" value="Unassembled WGS sequence"/>
</dbReference>
<proteinExistence type="predicted"/>
<dbReference type="EMBL" id="PDKJ01000002">
    <property type="protein sequence ID" value="RXJ69497.1"/>
    <property type="molecule type" value="Genomic_DNA"/>
</dbReference>
<keyword evidence="1" id="KW-0472">Membrane</keyword>